<dbReference type="InterPro" id="IPR036812">
    <property type="entry name" value="NAD(P)_OxRdtase_dom_sf"/>
</dbReference>
<organism evidence="2 3">
    <name type="scientific">Petrolisthes cinctipes</name>
    <name type="common">Flat porcelain crab</name>
    <dbReference type="NCBI Taxonomy" id="88211"/>
    <lineage>
        <taxon>Eukaryota</taxon>
        <taxon>Metazoa</taxon>
        <taxon>Ecdysozoa</taxon>
        <taxon>Arthropoda</taxon>
        <taxon>Crustacea</taxon>
        <taxon>Multicrustacea</taxon>
        <taxon>Malacostraca</taxon>
        <taxon>Eumalacostraca</taxon>
        <taxon>Eucarida</taxon>
        <taxon>Decapoda</taxon>
        <taxon>Pleocyemata</taxon>
        <taxon>Anomura</taxon>
        <taxon>Galatheoidea</taxon>
        <taxon>Porcellanidae</taxon>
        <taxon>Petrolisthes</taxon>
    </lineage>
</organism>
<dbReference type="Proteomes" id="UP001286313">
    <property type="component" value="Unassembled WGS sequence"/>
</dbReference>
<dbReference type="PANTHER" id="PTHR43827">
    <property type="entry name" value="2,5-DIKETO-D-GLUCONIC ACID REDUCTASE"/>
    <property type="match status" value="1"/>
</dbReference>
<dbReference type="InterPro" id="IPR023210">
    <property type="entry name" value="NADP_OxRdtase_dom"/>
</dbReference>
<comment type="caution">
    <text evidence="2">The sequence shown here is derived from an EMBL/GenBank/DDBJ whole genome shotgun (WGS) entry which is preliminary data.</text>
</comment>
<protein>
    <recommendedName>
        <fullName evidence="1">IRS-type PTB domain-containing protein</fullName>
    </recommendedName>
</protein>
<dbReference type="InterPro" id="IPR018170">
    <property type="entry name" value="Aldo/ket_reductase_CS"/>
</dbReference>
<dbReference type="SMART" id="SM01244">
    <property type="entry name" value="IRS"/>
    <property type="match status" value="1"/>
</dbReference>
<dbReference type="SUPFAM" id="SSF50729">
    <property type="entry name" value="PH domain-like"/>
    <property type="match status" value="1"/>
</dbReference>
<gene>
    <name evidence="2" type="ORF">Pcinc_011647</name>
</gene>
<dbReference type="SMART" id="SM00310">
    <property type="entry name" value="PTBI"/>
    <property type="match status" value="1"/>
</dbReference>
<dbReference type="GO" id="GO:0016616">
    <property type="term" value="F:oxidoreductase activity, acting on the CH-OH group of donors, NAD or NADP as acceptor"/>
    <property type="evidence" value="ECO:0007669"/>
    <property type="project" value="UniProtKB-ARBA"/>
</dbReference>
<feature type="domain" description="IRS-type PTB" evidence="1">
    <location>
        <begin position="4"/>
        <end position="100"/>
    </location>
</feature>
<dbReference type="InterPro" id="IPR002404">
    <property type="entry name" value="IRS_PTB"/>
</dbReference>
<evidence type="ECO:0000313" key="2">
    <source>
        <dbReference type="EMBL" id="KAK3884059.1"/>
    </source>
</evidence>
<dbReference type="Gene3D" id="2.30.29.30">
    <property type="entry name" value="Pleckstrin-homology domain (PH domain)/Phosphotyrosine-binding domain (PTB)"/>
    <property type="match status" value="1"/>
</dbReference>
<dbReference type="SUPFAM" id="SSF51430">
    <property type="entry name" value="NAD(P)-linked oxidoreductase"/>
    <property type="match status" value="2"/>
</dbReference>
<name>A0AAE1G2D6_PETCI</name>
<accession>A0AAE1G2D6</accession>
<dbReference type="InterPro" id="IPR011993">
    <property type="entry name" value="PH-like_dom_sf"/>
</dbReference>
<evidence type="ECO:0000313" key="3">
    <source>
        <dbReference type="Proteomes" id="UP001286313"/>
    </source>
</evidence>
<dbReference type="Pfam" id="PF02174">
    <property type="entry name" value="IRS"/>
    <property type="match status" value="1"/>
</dbReference>
<sequence length="438" mass="49449">MMGPHMFEVVACSHTSQTLQLYKSEVVLIVGTDSITLDCNTQHCCHWSITDIRSYEHSTQHISIAVGRRAHTGEGVFTFYTNEGCLIDQKLEQLKKRIKEQRKKMITPTSSSPLSGPRLSVMADVYTNSDKHVVLYNNVKLPILGLGTSHDGGYSHDAVVFALQQCGYRHIDTAKRYGCETYIADAVKASGVPREDIFLATKCWPADYGGAKTREAFNGSCQRLGTDYLDMYMLHWPEVPSGAAGDKRQVLRDTWRALEVLLDEERVRAIGVSNFLERHLDPLLEDCCVTPHLNQCEFHPFNNPKQLRTYCKDRSIQFEGYSPLAKGRVLRQPQVLEVAEQLNKTPSQVLLRWSLQHKIPALPKSTKLNHIMENSKGYCPLGNGQILREPKIREIAETHGKSPAQVLIRWNLQQGVVCIPKSTKEHRVKENAQVEGTN</sequence>
<evidence type="ECO:0000259" key="1">
    <source>
        <dbReference type="SMART" id="SM00310"/>
    </source>
</evidence>
<proteinExistence type="predicted"/>
<dbReference type="Gene3D" id="3.20.20.100">
    <property type="entry name" value="NADP-dependent oxidoreductase domain"/>
    <property type="match status" value="2"/>
</dbReference>
<dbReference type="Pfam" id="PF00248">
    <property type="entry name" value="Aldo_ket_red"/>
    <property type="match status" value="2"/>
</dbReference>
<dbReference type="PRINTS" id="PR00069">
    <property type="entry name" value="ALDKETRDTASE"/>
</dbReference>
<dbReference type="AlphaFoldDB" id="A0AAE1G2D6"/>
<dbReference type="CDD" id="cd19135">
    <property type="entry name" value="AKR_CeZK1290-like"/>
    <property type="match status" value="1"/>
</dbReference>
<dbReference type="InterPro" id="IPR020471">
    <property type="entry name" value="AKR"/>
</dbReference>
<dbReference type="PANTHER" id="PTHR43827:SF10">
    <property type="entry name" value="ZGC:110366"/>
    <property type="match status" value="1"/>
</dbReference>
<dbReference type="EMBL" id="JAWQEG010000921">
    <property type="protein sequence ID" value="KAK3884059.1"/>
    <property type="molecule type" value="Genomic_DNA"/>
</dbReference>
<keyword evidence="3" id="KW-1185">Reference proteome</keyword>
<dbReference type="PROSITE" id="PS00062">
    <property type="entry name" value="ALDOKETO_REDUCTASE_2"/>
    <property type="match status" value="1"/>
</dbReference>
<reference evidence="2" key="1">
    <citation type="submission" date="2023-10" db="EMBL/GenBank/DDBJ databases">
        <title>Genome assemblies of two species of porcelain crab, Petrolisthes cinctipes and Petrolisthes manimaculis (Anomura: Porcellanidae).</title>
        <authorList>
            <person name="Angst P."/>
        </authorList>
    </citation>
    <scope>NUCLEOTIDE SEQUENCE</scope>
    <source>
        <strain evidence="2">PB745_01</strain>
        <tissue evidence="2">Gill</tissue>
    </source>
</reference>